<dbReference type="GeneID" id="8249781"/>
<dbReference type="InterPro" id="IPR019510">
    <property type="entry name" value="AKAP7-like_phosphoesterase"/>
</dbReference>
<evidence type="ECO:0000313" key="2">
    <source>
        <dbReference type="EMBL" id="ACO68107.1"/>
    </source>
</evidence>
<reference evidence="2 3" key="1">
    <citation type="journal article" date="2009" name="Science">
        <title>Green evolution and dynamic adaptations revealed by genomes of the marine picoeukaryotes Micromonas.</title>
        <authorList>
            <person name="Worden A.Z."/>
            <person name="Lee J.H."/>
            <person name="Mock T."/>
            <person name="Rouze P."/>
            <person name="Simmons M.P."/>
            <person name="Aerts A.L."/>
            <person name="Allen A.E."/>
            <person name="Cuvelier M.L."/>
            <person name="Derelle E."/>
            <person name="Everett M.V."/>
            <person name="Foulon E."/>
            <person name="Grimwood J."/>
            <person name="Gundlach H."/>
            <person name="Henrissat B."/>
            <person name="Napoli C."/>
            <person name="McDonald S.M."/>
            <person name="Parker M.S."/>
            <person name="Rombauts S."/>
            <person name="Salamov A."/>
            <person name="Von Dassow P."/>
            <person name="Badger J.H."/>
            <person name="Coutinho P.M."/>
            <person name="Demir E."/>
            <person name="Dubchak I."/>
            <person name="Gentemann C."/>
            <person name="Eikrem W."/>
            <person name="Gready J.E."/>
            <person name="John U."/>
            <person name="Lanier W."/>
            <person name="Lindquist E.A."/>
            <person name="Lucas S."/>
            <person name="Mayer K.F."/>
            <person name="Moreau H."/>
            <person name="Not F."/>
            <person name="Otillar R."/>
            <person name="Panaud O."/>
            <person name="Pangilinan J."/>
            <person name="Paulsen I."/>
            <person name="Piegu B."/>
            <person name="Poliakov A."/>
            <person name="Robbens S."/>
            <person name="Schmutz J."/>
            <person name="Toulza E."/>
            <person name="Wyss T."/>
            <person name="Zelensky A."/>
            <person name="Zhou K."/>
            <person name="Armbrust E.V."/>
            <person name="Bhattacharya D."/>
            <person name="Goodenough U.W."/>
            <person name="Van de Peer Y."/>
            <person name="Grigoriev I.V."/>
        </authorList>
    </citation>
    <scope>NUCLEOTIDE SEQUENCE [LARGE SCALE GENOMIC DNA]</scope>
    <source>
        <strain evidence="3">RCC299 / NOUM17</strain>
    </source>
</reference>
<dbReference type="GO" id="GO:0006307">
    <property type="term" value="P:DNA alkylation repair"/>
    <property type="evidence" value="ECO:0007669"/>
    <property type="project" value="InterPro"/>
</dbReference>
<evidence type="ECO:0000313" key="3">
    <source>
        <dbReference type="Proteomes" id="UP000002009"/>
    </source>
</evidence>
<dbReference type="PANTHER" id="PTHR13360:SF1">
    <property type="entry name" value="ACTIVATING SIGNAL COINTEGRATOR 1 COMPLEX SUBUNIT 1"/>
    <property type="match status" value="1"/>
</dbReference>
<dbReference type="InterPro" id="IPR009210">
    <property type="entry name" value="ASCC1"/>
</dbReference>
<dbReference type="FunCoup" id="C1EJ13">
    <property type="interactions" value="1450"/>
</dbReference>
<sequence>YTHFVCVPLCLGDDGDRLVATVRAFHRDVLSSAYAADCDIEPSIAHEPGHAHLTLCMLKLYSDEARARAIGAMRAMEVALKDAGVVGGDPSAEPIELEVKGLDAMNSDFSAVDVLFLKVREVGSRDRVKKVCETAVRHFADAGLLSRKDANKPVKLHATVMNTRLRNRGGGNGGGNSRRRPFDARRVMASHGDLDCGVVTVETVHLSKRGEYD</sequence>
<dbReference type="EMBL" id="CP001334">
    <property type="protein sequence ID" value="ACO68107.1"/>
    <property type="molecule type" value="Genomic_DNA"/>
</dbReference>
<dbReference type="Gene3D" id="3.90.1140.10">
    <property type="entry name" value="Cyclic phosphodiesterase"/>
    <property type="match status" value="1"/>
</dbReference>
<dbReference type="OMA" id="RRVMASH"/>
<gene>
    <name evidence="2" type="ORF">MICPUN_71934</name>
</gene>
<dbReference type="GO" id="GO:0005634">
    <property type="term" value="C:nucleus"/>
    <property type="evidence" value="ECO:0007669"/>
    <property type="project" value="TreeGrafter"/>
</dbReference>
<keyword evidence="3" id="KW-1185">Reference proteome</keyword>
<feature type="domain" description="A-kinase anchor protein 7-like phosphoesterase" evidence="1">
    <location>
        <begin position="1"/>
        <end position="212"/>
    </location>
</feature>
<dbReference type="Pfam" id="PF10469">
    <property type="entry name" value="AKAP7_NLS"/>
    <property type="match status" value="1"/>
</dbReference>
<protein>
    <recommendedName>
        <fullName evidence="1">A-kinase anchor protein 7-like phosphoesterase domain-containing protein</fullName>
    </recommendedName>
</protein>
<dbReference type="eggNOG" id="KOG2814">
    <property type="taxonomic scope" value="Eukaryota"/>
</dbReference>
<dbReference type="InParanoid" id="C1EJ13"/>
<dbReference type="PANTHER" id="PTHR13360">
    <property type="entry name" value="ACTIVATING SIGNAL COINTEGRATOR 1 COMPLEX SUBUNIT 1"/>
    <property type="match status" value="1"/>
</dbReference>
<accession>C1EJ13</accession>
<name>C1EJ13_MICCC</name>
<evidence type="ECO:0000259" key="1">
    <source>
        <dbReference type="Pfam" id="PF10469"/>
    </source>
</evidence>
<dbReference type="AlphaFoldDB" id="C1EJ13"/>
<dbReference type="GO" id="GO:0006355">
    <property type="term" value="P:regulation of DNA-templated transcription"/>
    <property type="evidence" value="ECO:0007669"/>
    <property type="project" value="TreeGrafter"/>
</dbReference>
<dbReference type="OrthoDB" id="277832at2759"/>
<dbReference type="Proteomes" id="UP000002009">
    <property type="component" value="Chromosome 16"/>
</dbReference>
<dbReference type="KEGG" id="mis:MICPUN_71934"/>
<feature type="non-terminal residue" evidence="2">
    <location>
        <position position="1"/>
    </location>
</feature>
<dbReference type="STRING" id="296587.C1EJ13"/>
<organism evidence="2 3">
    <name type="scientific">Micromonas commoda (strain RCC299 / NOUM17 / CCMP2709)</name>
    <name type="common">Picoplanktonic green alga</name>
    <dbReference type="NCBI Taxonomy" id="296587"/>
    <lineage>
        <taxon>Eukaryota</taxon>
        <taxon>Viridiplantae</taxon>
        <taxon>Chlorophyta</taxon>
        <taxon>Mamiellophyceae</taxon>
        <taxon>Mamiellales</taxon>
        <taxon>Mamiellaceae</taxon>
        <taxon>Micromonas</taxon>
    </lineage>
</organism>
<proteinExistence type="predicted"/>
<dbReference type="RefSeq" id="XP_002506849.1">
    <property type="nucleotide sequence ID" value="XM_002506803.1"/>
</dbReference>
<feature type="non-terminal residue" evidence="2">
    <location>
        <position position="213"/>
    </location>
</feature>